<dbReference type="EMBL" id="JAEUBG010003391">
    <property type="protein sequence ID" value="KAH3682846.1"/>
    <property type="molecule type" value="Genomic_DNA"/>
</dbReference>
<evidence type="ECO:0000256" key="1">
    <source>
        <dbReference type="SAM" id="MobiDB-lite"/>
    </source>
</evidence>
<comment type="caution">
    <text evidence="2">The sequence shown here is derived from an EMBL/GenBank/DDBJ whole genome shotgun (WGS) entry which is preliminary data.</text>
</comment>
<feature type="compositionally biased region" description="Low complexity" evidence="1">
    <location>
        <begin position="39"/>
        <end position="51"/>
    </location>
</feature>
<keyword evidence="3" id="KW-1185">Reference proteome</keyword>
<feature type="region of interest" description="Disordered" evidence="1">
    <location>
        <begin position="35"/>
        <end position="55"/>
    </location>
</feature>
<proteinExistence type="predicted"/>
<dbReference type="Proteomes" id="UP000774326">
    <property type="component" value="Unassembled WGS sequence"/>
</dbReference>
<name>A0A9P8TL42_WICPI</name>
<reference evidence="2" key="2">
    <citation type="submission" date="2021-01" db="EMBL/GenBank/DDBJ databases">
        <authorList>
            <person name="Schikora-Tamarit M.A."/>
        </authorList>
    </citation>
    <scope>NUCLEOTIDE SEQUENCE</scope>
    <source>
        <strain evidence="2">CBS2887</strain>
    </source>
</reference>
<evidence type="ECO:0000313" key="3">
    <source>
        <dbReference type="Proteomes" id="UP000774326"/>
    </source>
</evidence>
<organism evidence="2 3">
    <name type="scientific">Wickerhamomyces pijperi</name>
    <name type="common">Yeast</name>
    <name type="synonym">Pichia pijperi</name>
    <dbReference type="NCBI Taxonomy" id="599730"/>
    <lineage>
        <taxon>Eukaryota</taxon>
        <taxon>Fungi</taxon>
        <taxon>Dikarya</taxon>
        <taxon>Ascomycota</taxon>
        <taxon>Saccharomycotina</taxon>
        <taxon>Saccharomycetes</taxon>
        <taxon>Phaffomycetales</taxon>
        <taxon>Wickerhamomycetaceae</taxon>
        <taxon>Wickerhamomyces</taxon>
    </lineage>
</organism>
<reference evidence="2" key="1">
    <citation type="journal article" date="2021" name="Open Biol.">
        <title>Shared evolutionary footprints suggest mitochondrial oxidative damage underlies multiple complex I losses in fungi.</title>
        <authorList>
            <person name="Schikora-Tamarit M.A."/>
            <person name="Marcet-Houben M."/>
            <person name="Nosek J."/>
            <person name="Gabaldon T."/>
        </authorList>
    </citation>
    <scope>NUCLEOTIDE SEQUENCE</scope>
    <source>
        <strain evidence="2">CBS2887</strain>
    </source>
</reference>
<gene>
    <name evidence="2" type="ORF">WICPIJ_006185</name>
</gene>
<protein>
    <submittedName>
        <fullName evidence="2">Uncharacterized protein</fullName>
    </submittedName>
</protein>
<evidence type="ECO:0000313" key="2">
    <source>
        <dbReference type="EMBL" id="KAH3682846.1"/>
    </source>
</evidence>
<sequence>MILSKTFCKVPSVCKVFNLEANNILDLFKPKTTSGTLANSGSSFNEFNSSSVGDLSSNVFKPVCTNPTACSTERTSDRPNLVFSILEASVLRRLESMESLSDSDSRCARLDIIL</sequence>
<dbReference type="AlphaFoldDB" id="A0A9P8TL42"/>
<accession>A0A9P8TL42</accession>